<organism evidence="9 10">
    <name type="scientific">Stylosanthes scabra</name>
    <dbReference type="NCBI Taxonomy" id="79078"/>
    <lineage>
        <taxon>Eukaryota</taxon>
        <taxon>Viridiplantae</taxon>
        <taxon>Streptophyta</taxon>
        <taxon>Embryophyta</taxon>
        <taxon>Tracheophyta</taxon>
        <taxon>Spermatophyta</taxon>
        <taxon>Magnoliopsida</taxon>
        <taxon>eudicotyledons</taxon>
        <taxon>Gunneridae</taxon>
        <taxon>Pentapetalae</taxon>
        <taxon>rosids</taxon>
        <taxon>fabids</taxon>
        <taxon>Fabales</taxon>
        <taxon>Fabaceae</taxon>
        <taxon>Papilionoideae</taxon>
        <taxon>50 kb inversion clade</taxon>
        <taxon>dalbergioids sensu lato</taxon>
        <taxon>Dalbergieae</taxon>
        <taxon>Pterocarpus clade</taxon>
        <taxon>Stylosanthes</taxon>
    </lineage>
</organism>
<feature type="region of interest" description="Disordered" evidence="7">
    <location>
        <begin position="123"/>
        <end position="148"/>
    </location>
</feature>
<name>A0ABU6XGD7_9FABA</name>
<keyword evidence="3" id="KW-0067">ATP-binding</keyword>
<evidence type="ECO:0000256" key="7">
    <source>
        <dbReference type="SAM" id="MobiDB-lite"/>
    </source>
</evidence>
<dbReference type="Gene3D" id="3.30.930.10">
    <property type="entry name" value="Bira Bifunctional Protein, Domain 2"/>
    <property type="match status" value="1"/>
</dbReference>
<keyword evidence="1" id="KW-0436">Ligase</keyword>
<feature type="compositionally biased region" description="Pro residues" evidence="7">
    <location>
        <begin position="139"/>
        <end position="148"/>
    </location>
</feature>
<dbReference type="EMBL" id="JASCZI010211723">
    <property type="protein sequence ID" value="MED6196210.1"/>
    <property type="molecule type" value="Genomic_DNA"/>
</dbReference>
<comment type="caution">
    <text evidence="9">The sequence shown here is derived from an EMBL/GenBank/DDBJ whole genome shotgun (WGS) entry which is preliminary data.</text>
</comment>
<feature type="domain" description="Aminoacyl-tRNA synthetase class II (D/K/N)" evidence="8">
    <location>
        <begin position="381"/>
        <end position="636"/>
    </location>
</feature>
<evidence type="ECO:0000256" key="6">
    <source>
        <dbReference type="SAM" id="Coils"/>
    </source>
</evidence>
<keyword evidence="6" id="KW-0175">Coiled coil</keyword>
<dbReference type="Proteomes" id="UP001341840">
    <property type="component" value="Unassembled WGS sequence"/>
</dbReference>
<dbReference type="SUPFAM" id="SSF55681">
    <property type="entry name" value="Class II aaRS and biotin synthetases"/>
    <property type="match status" value="1"/>
</dbReference>
<feature type="coiled-coil region" evidence="6">
    <location>
        <begin position="317"/>
        <end position="351"/>
    </location>
</feature>
<keyword evidence="4" id="KW-0648">Protein biosynthesis</keyword>
<evidence type="ECO:0000256" key="2">
    <source>
        <dbReference type="ARBA" id="ARBA00022741"/>
    </source>
</evidence>
<feature type="compositionally biased region" description="Low complexity" evidence="7">
    <location>
        <begin position="10"/>
        <end position="22"/>
    </location>
</feature>
<dbReference type="Pfam" id="PF00152">
    <property type="entry name" value="tRNA-synt_2"/>
    <property type="match status" value="1"/>
</dbReference>
<sequence>MATTTHQQDPQLLQPQSSSPLPFKYSDRVLLKTLLDRQDGGRGFVGQRVVVGGWVKTSKEVKKLLPPQPQATPASVPPRREEKFLDWEKKGDKDVSCVEIIQSRIPLIRSIWEVFGGGGYGRVHSTPSRKRIESAPSKPATPPPPPPQLSTAYLLITDGSCVASLQVVVESSVAPPSNLLPTGTCILVEGQIETPSTEGKHVIELRADKVLHIGTVDVDKYPLSKKRVPLEMLRDYPQFRPRTTTVATVMRIRNALSFATHSFFNGQGFLDVQVPIMTTTDCEGFGNLFHVAGLELKADKQKLSTIHETDGVSLDVVKAAAKEKSNLVETLKRTESNREALAAAVQDLRKTNELVSQLEAIEKKNIRALSTKDEAVDTSRDLFLTVSGRLHLESYACALGNVYSFGPRFQADKTDSAKQASEMWMVEVEMAFSQLRDAMNCASDFFKHLIEYVLGTCHEDMKFIAKRIDNSCLTRLQQIASCSPEMLSYNEVIDTLRKVEDKKFETNFESGVVLTADHLSYLVDTIYKKPVMIYDYPKEAKPFYCRLNDNGRTVAAFDLVVPKVGTMISGSQNEERINIINSRINELVLPREKYEWYLDLHRNGTVKNSGFTLRFDIMVLFITGLTNVRDVIPFPRSYGKGNN</sequence>
<accession>A0ABU6XGD7</accession>
<keyword evidence="2" id="KW-0547">Nucleotide-binding</keyword>
<dbReference type="PANTHER" id="PTHR22594:SF36">
    <property type="entry name" value="ASPARAGINE--TRNA LIGASE, CYTOPLASMIC 2"/>
    <property type="match status" value="1"/>
</dbReference>
<protein>
    <recommendedName>
        <fullName evidence="8">Aminoacyl-tRNA synthetase class II (D/K/N) domain-containing protein</fullName>
    </recommendedName>
</protein>
<evidence type="ECO:0000256" key="4">
    <source>
        <dbReference type="ARBA" id="ARBA00022917"/>
    </source>
</evidence>
<evidence type="ECO:0000256" key="3">
    <source>
        <dbReference type="ARBA" id="ARBA00022840"/>
    </source>
</evidence>
<gene>
    <name evidence="9" type="ORF">PIB30_045248</name>
</gene>
<keyword evidence="10" id="KW-1185">Reference proteome</keyword>
<reference evidence="9 10" key="1">
    <citation type="journal article" date="2023" name="Plants (Basel)">
        <title>Bridging the Gap: Combining Genomics and Transcriptomics Approaches to Understand Stylosanthes scabra, an Orphan Legume from the Brazilian Caatinga.</title>
        <authorList>
            <person name="Ferreira-Neto J.R.C."/>
            <person name="da Silva M.D."/>
            <person name="Binneck E."/>
            <person name="de Melo N.F."/>
            <person name="da Silva R.H."/>
            <person name="de Melo A.L.T.M."/>
            <person name="Pandolfi V."/>
            <person name="Bustamante F.O."/>
            <person name="Brasileiro-Vidal A.C."/>
            <person name="Benko-Iseppon A.M."/>
        </authorList>
    </citation>
    <scope>NUCLEOTIDE SEQUENCE [LARGE SCALE GENOMIC DNA]</scope>
    <source>
        <tissue evidence="9">Leaves</tissue>
    </source>
</reference>
<evidence type="ECO:0000259" key="8">
    <source>
        <dbReference type="Pfam" id="PF00152"/>
    </source>
</evidence>
<feature type="region of interest" description="Disordered" evidence="7">
    <location>
        <begin position="1"/>
        <end position="23"/>
    </location>
</feature>
<keyword evidence="5" id="KW-0030">Aminoacyl-tRNA synthetase</keyword>
<evidence type="ECO:0000256" key="5">
    <source>
        <dbReference type="ARBA" id="ARBA00023146"/>
    </source>
</evidence>
<evidence type="ECO:0000256" key="1">
    <source>
        <dbReference type="ARBA" id="ARBA00022598"/>
    </source>
</evidence>
<dbReference type="InterPro" id="IPR045864">
    <property type="entry name" value="aa-tRNA-synth_II/BPL/LPL"/>
</dbReference>
<evidence type="ECO:0000313" key="10">
    <source>
        <dbReference type="Proteomes" id="UP001341840"/>
    </source>
</evidence>
<proteinExistence type="predicted"/>
<dbReference type="PANTHER" id="PTHR22594">
    <property type="entry name" value="ASPARTYL/LYSYL-TRNA SYNTHETASE"/>
    <property type="match status" value="1"/>
</dbReference>
<dbReference type="InterPro" id="IPR004364">
    <property type="entry name" value="Aa-tRNA-synt_II"/>
</dbReference>
<evidence type="ECO:0000313" key="9">
    <source>
        <dbReference type="EMBL" id="MED6196210.1"/>
    </source>
</evidence>